<dbReference type="GO" id="GO:1990281">
    <property type="term" value="C:efflux pump complex"/>
    <property type="evidence" value="ECO:0007669"/>
    <property type="project" value="TreeGrafter"/>
</dbReference>
<dbReference type="HOGENOM" id="CLU_018816_14_2_0"/>
<dbReference type="InterPro" id="IPR058627">
    <property type="entry name" value="MdtA-like_C"/>
</dbReference>
<evidence type="ECO:0000256" key="3">
    <source>
        <dbReference type="SAM" id="SignalP"/>
    </source>
</evidence>
<dbReference type="RefSeq" id="WP_012002856.1">
    <property type="nucleotide sequence ID" value="NC_009828.1"/>
</dbReference>
<evidence type="ECO:0000313" key="7">
    <source>
        <dbReference type="Proteomes" id="UP000002016"/>
    </source>
</evidence>
<reference evidence="6 7" key="2">
    <citation type="journal article" date="2009" name="Proc. Natl. Acad. Sci. U.S.A.">
        <title>On the chimeric nature, thermophilic origin, and phylogenetic placement of the Thermotogales.</title>
        <authorList>
            <person name="Zhaxybayeva O."/>
            <person name="Swithers K.S."/>
            <person name="Lapierre P."/>
            <person name="Fournier G.P."/>
            <person name="Bickhart D.M."/>
            <person name="DeBoy R.T."/>
            <person name="Nelson K.E."/>
            <person name="Nesbo C.L."/>
            <person name="Doolittle W.F."/>
            <person name="Gogarten J.P."/>
            <person name="Noll K.M."/>
        </authorList>
    </citation>
    <scope>NUCLEOTIDE SEQUENCE [LARGE SCALE GENOMIC DNA]</scope>
    <source>
        <strain evidence="7">ATCC BAA-301 / DSM 14385 / NBRC 107922 / TMO</strain>
    </source>
</reference>
<gene>
    <name evidence="6" type="ordered locus">Tlet_0809</name>
</gene>
<sequence length="349" mass="37794" precursor="true">MKKSFVYTFILISIIFLFSSCSNNNQQSDVDQSIIEYTVQKTNIVDTITVYGTVEAEDSAEVKALVSGVVEKVYVEEGDSVKAGDVLVELDDSDYRLTYIKALQDYETAKNSGSKLLIEQRQLELEIAKRDLERCKITSLVDGVVTSLSVKVGDYVSKGTTVDVVAKVVNVNNLYISAAVEEMDYSKVKIGQTAIVSFDAFENVSFPAKVTYIGSEAQTSSGIVTIPIKLSLVTPSETSPNYAKIKEAMEKIIPGLSCEAEIVVLNKTSVITVPSAAISFEDGKAYVTVKNGTSTEKRQITVGDKLSSSYEVLDGLKEGETIVVNKSSSSSNSNNRNMGIFMGGPAPRP</sequence>
<dbReference type="Pfam" id="PF25917">
    <property type="entry name" value="BSH_RND"/>
    <property type="match status" value="1"/>
</dbReference>
<reference evidence="6 7" key="1">
    <citation type="submission" date="2007-08" db="EMBL/GenBank/DDBJ databases">
        <title>Complete sequence of Thermotoga lettingae TMO.</title>
        <authorList>
            <consortium name="US DOE Joint Genome Institute"/>
            <person name="Copeland A."/>
            <person name="Lucas S."/>
            <person name="Lapidus A."/>
            <person name="Barry K."/>
            <person name="Glavina del Rio T."/>
            <person name="Dalin E."/>
            <person name="Tice H."/>
            <person name="Pitluck S."/>
            <person name="Foster B."/>
            <person name="Bruce D."/>
            <person name="Schmutz J."/>
            <person name="Larimer F."/>
            <person name="Land M."/>
            <person name="Hauser L."/>
            <person name="Kyrpides N."/>
            <person name="Mikhailova N."/>
            <person name="Nelson K."/>
            <person name="Gogarten J.P."/>
            <person name="Noll K."/>
            <person name="Richardson P."/>
        </authorList>
    </citation>
    <scope>NUCLEOTIDE SEQUENCE [LARGE SCALE GENOMIC DNA]</scope>
    <source>
        <strain evidence="7">ATCC BAA-301 / DSM 14385 / NBRC 107922 / TMO</strain>
    </source>
</reference>
<feature type="signal peptide" evidence="3">
    <location>
        <begin position="1"/>
        <end position="25"/>
    </location>
</feature>
<dbReference type="Gene3D" id="2.40.30.170">
    <property type="match status" value="1"/>
</dbReference>
<name>A8F5E1_PSELT</name>
<dbReference type="eggNOG" id="COG0845">
    <property type="taxonomic scope" value="Bacteria"/>
</dbReference>
<evidence type="ECO:0000256" key="1">
    <source>
        <dbReference type="ARBA" id="ARBA00022448"/>
    </source>
</evidence>
<dbReference type="PROSITE" id="PS51257">
    <property type="entry name" value="PROKAR_LIPOPROTEIN"/>
    <property type="match status" value="1"/>
</dbReference>
<feature type="compositionally biased region" description="Low complexity" evidence="2">
    <location>
        <begin position="326"/>
        <end position="337"/>
    </location>
</feature>
<evidence type="ECO:0000256" key="2">
    <source>
        <dbReference type="SAM" id="MobiDB-lite"/>
    </source>
</evidence>
<evidence type="ECO:0000259" key="5">
    <source>
        <dbReference type="Pfam" id="PF25967"/>
    </source>
</evidence>
<dbReference type="Pfam" id="PF25967">
    <property type="entry name" value="RND-MFP_C"/>
    <property type="match status" value="1"/>
</dbReference>
<protein>
    <submittedName>
        <fullName evidence="6">Efflux transporter, RND family, MFP subunit</fullName>
    </submittedName>
</protein>
<dbReference type="PANTHER" id="PTHR30469">
    <property type="entry name" value="MULTIDRUG RESISTANCE PROTEIN MDTA"/>
    <property type="match status" value="1"/>
</dbReference>
<dbReference type="Gene3D" id="1.10.287.470">
    <property type="entry name" value="Helix hairpin bin"/>
    <property type="match status" value="1"/>
</dbReference>
<accession>A8F5E1</accession>
<evidence type="ECO:0000313" key="6">
    <source>
        <dbReference type="EMBL" id="ABV33375.1"/>
    </source>
</evidence>
<dbReference type="InterPro" id="IPR058625">
    <property type="entry name" value="MdtA-like_BSH"/>
</dbReference>
<dbReference type="GO" id="GO:0015562">
    <property type="term" value="F:efflux transmembrane transporter activity"/>
    <property type="evidence" value="ECO:0007669"/>
    <property type="project" value="TreeGrafter"/>
</dbReference>
<feature type="domain" description="Multidrug resistance protein MdtA-like barrel-sandwich hybrid" evidence="4">
    <location>
        <begin position="59"/>
        <end position="165"/>
    </location>
</feature>
<feature type="domain" description="Multidrug resistance protein MdtA-like C-terminal permuted SH3" evidence="5">
    <location>
        <begin position="270"/>
        <end position="325"/>
    </location>
</feature>
<evidence type="ECO:0000259" key="4">
    <source>
        <dbReference type="Pfam" id="PF25917"/>
    </source>
</evidence>
<organism evidence="6 7">
    <name type="scientific">Pseudothermotoga lettingae (strain ATCC BAA-301 / DSM 14385 / NBRC 107922 / TMO)</name>
    <name type="common">Thermotoga lettingae</name>
    <dbReference type="NCBI Taxonomy" id="416591"/>
    <lineage>
        <taxon>Bacteria</taxon>
        <taxon>Thermotogati</taxon>
        <taxon>Thermotogota</taxon>
        <taxon>Thermotogae</taxon>
        <taxon>Thermotogales</taxon>
        <taxon>Thermotogaceae</taxon>
        <taxon>Pseudothermotoga</taxon>
    </lineage>
</organism>
<feature type="chain" id="PRO_5002719585" evidence="3">
    <location>
        <begin position="26"/>
        <end position="349"/>
    </location>
</feature>
<keyword evidence="1" id="KW-0813">Transport</keyword>
<keyword evidence="7" id="KW-1185">Reference proteome</keyword>
<dbReference type="EMBL" id="CP000812">
    <property type="protein sequence ID" value="ABV33375.1"/>
    <property type="molecule type" value="Genomic_DNA"/>
</dbReference>
<feature type="region of interest" description="Disordered" evidence="2">
    <location>
        <begin position="326"/>
        <end position="349"/>
    </location>
</feature>
<dbReference type="Gene3D" id="2.40.50.100">
    <property type="match status" value="2"/>
</dbReference>
<dbReference type="Gene3D" id="2.40.420.20">
    <property type="match status" value="1"/>
</dbReference>
<keyword evidence="3" id="KW-0732">Signal</keyword>
<dbReference type="AlphaFoldDB" id="A8F5E1"/>
<dbReference type="SUPFAM" id="SSF111369">
    <property type="entry name" value="HlyD-like secretion proteins"/>
    <property type="match status" value="1"/>
</dbReference>
<dbReference type="OrthoDB" id="37703at2"/>
<dbReference type="KEGG" id="tle:Tlet_0809"/>
<dbReference type="Proteomes" id="UP000002016">
    <property type="component" value="Chromosome"/>
</dbReference>
<dbReference type="STRING" id="416591.Tlet_0809"/>
<proteinExistence type="predicted"/>